<evidence type="ECO:0000313" key="3">
    <source>
        <dbReference type="EMBL" id="BBG23493.1"/>
    </source>
</evidence>
<dbReference type="SUPFAM" id="SSF51905">
    <property type="entry name" value="FAD/NAD(P)-binding domain"/>
    <property type="match status" value="1"/>
</dbReference>
<evidence type="ECO:0000313" key="6">
    <source>
        <dbReference type="Proteomes" id="UP000325030"/>
    </source>
</evidence>
<dbReference type="InterPro" id="IPR036188">
    <property type="entry name" value="FAD/NAD-bd_sf"/>
</dbReference>
<dbReference type="STRING" id="1294262.GCA_001316085_01657"/>
<dbReference type="InterPro" id="IPR023753">
    <property type="entry name" value="FAD/NAD-binding_dom"/>
</dbReference>
<dbReference type="EMBL" id="AP018930">
    <property type="protein sequence ID" value="BBG26246.1"/>
    <property type="molecule type" value="Genomic_DNA"/>
</dbReference>
<accession>A0A510DTF4</accession>
<sequence>MANEPVMVIGAGPAGLSATRELTNMGLNVVLVEKESYLGGTPKKLKYSLLFPELRPAGEVIDPLIKTVQENKNVKTYMETIVDGIKQEGNGFVVSLKDKKGAVKTEKVSAIVAASGFEHFDSRRKYEYGYGVVPNIYQISDIEKMLSENKLVTTNGKPPKRVAILLCVGSRDATVGNTYCSRVCCAVSTKQAMEIKERVPDATVHIYYMDIRTYGLMEDKLYWKSQLDYRVGFIRGRISEFMRGPNDTVIIKGEDTMNLNRALAVPYDMVILANGMELGLGSKQVAKALGLELEDHGFIKPMDPDRMPVQSTKKGIFLAGALTGPKTISDSITEGTAAAIKAYEYATKGIWEESDFNKKAVAQVVHH</sequence>
<name>A0A510E179_9CREN</name>
<proteinExistence type="predicted"/>
<dbReference type="EMBL" id="AP018929">
    <property type="protein sequence ID" value="BBG23493.1"/>
    <property type="molecule type" value="Genomic_DNA"/>
</dbReference>
<dbReference type="KEGG" id="step:IC006_0777"/>
<reference evidence="6" key="1">
    <citation type="submission" date="2018-09" db="EMBL/GenBank/DDBJ databases">
        <title>Complete Genome Sequencing of Sulfolobus sp. JCM 16834.</title>
        <authorList>
            <person name="Kato S."/>
            <person name="Itoh T."/>
            <person name="Ohkuma M."/>
        </authorList>
    </citation>
    <scope>NUCLEOTIDE SEQUENCE [LARGE SCALE GENOMIC DNA]</scope>
    <source>
        <strain evidence="6">IC-007</strain>
    </source>
</reference>
<dbReference type="Gene3D" id="3.50.50.60">
    <property type="entry name" value="FAD/NAD(P)-binding domain"/>
    <property type="match status" value="2"/>
</dbReference>
<evidence type="ECO:0000313" key="4">
    <source>
        <dbReference type="EMBL" id="BBG26246.1"/>
    </source>
</evidence>
<evidence type="ECO:0000313" key="5">
    <source>
        <dbReference type="Proteomes" id="UP000322983"/>
    </source>
</evidence>
<dbReference type="GO" id="GO:0016491">
    <property type="term" value="F:oxidoreductase activity"/>
    <property type="evidence" value="ECO:0007669"/>
    <property type="project" value="UniProtKB-KW"/>
</dbReference>
<dbReference type="AlphaFoldDB" id="A0A510E179"/>
<keyword evidence="1" id="KW-0560">Oxidoreductase</keyword>
<dbReference type="Pfam" id="PF07992">
    <property type="entry name" value="Pyr_redox_2"/>
    <property type="match status" value="1"/>
</dbReference>
<dbReference type="PANTHER" id="PTHR42949:SF3">
    <property type="entry name" value="ANAEROBIC GLYCEROL-3-PHOSPHATE DEHYDROGENASE SUBUNIT B"/>
    <property type="match status" value="1"/>
</dbReference>
<dbReference type="InterPro" id="IPR051691">
    <property type="entry name" value="Metab_Enz_Cyan_OpOx_G3PDH"/>
</dbReference>
<dbReference type="PRINTS" id="PR00419">
    <property type="entry name" value="ADXRDTASE"/>
</dbReference>
<dbReference type="Proteomes" id="UP000322983">
    <property type="component" value="Chromosome"/>
</dbReference>
<dbReference type="PANTHER" id="PTHR42949">
    <property type="entry name" value="ANAEROBIC GLYCEROL-3-PHOSPHATE DEHYDROGENASE SUBUNIT B"/>
    <property type="match status" value="1"/>
</dbReference>
<accession>A0A510E179</accession>
<evidence type="ECO:0000256" key="1">
    <source>
        <dbReference type="ARBA" id="ARBA00023002"/>
    </source>
</evidence>
<dbReference type="OrthoDB" id="32867at2157"/>
<feature type="domain" description="FAD/NAD(P)-binding" evidence="2">
    <location>
        <begin position="6"/>
        <end position="335"/>
    </location>
</feature>
<gene>
    <name evidence="3" type="ORF">IC006_0777</name>
    <name evidence="4" type="ORF">IC007_0751</name>
</gene>
<protein>
    <submittedName>
        <fullName evidence="4">CoB--CoM heterodisulfide reductase iron-sulfur subunit A</fullName>
    </submittedName>
</protein>
<evidence type="ECO:0000259" key="2">
    <source>
        <dbReference type="Pfam" id="PF07992"/>
    </source>
</evidence>
<dbReference type="Proteomes" id="UP000325030">
    <property type="component" value="Chromosome"/>
</dbReference>
<keyword evidence="5" id="KW-1185">Reference proteome</keyword>
<organism evidence="4 6">
    <name type="scientific">Sulfuracidifex tepidarius</name>
    <dbReference type="NCBI Taxonomy" id="1294262"/>
    <lineage>
        <taxon>Archaea</taxon>
        <taxon>Thermoproteota</taxon>
        <taxon>Thermoprotei</taxon>
        <taxon>Sulfolobales</taxon>
        <taxon>Sulfolobaceae</taxon>
        <taxon>Sulfuracidifex</taxon>
    </lineage>
</organism>
<reference evidence="4 5" key="2">
    <citation type="journal article" date="2020" name="Int. J. Syst. Evol. Microbiol.">
        <title>Sulfuracidifex tepidarius gen. nov., sp. nov. and transfer of Sulfolobus metallicus Huber and Stetter 1992 to the genus Sulfuracidifex as Sulfuracidifex metallicus comb. nov.</title>
        <authorList>
            <person name="Itoh T."/>
            <person name="Miura T."/>
            <person name="Sakai H.D."/>
            <person name="Kato S."/>
            <person name="Ohkuma M."/>
            <person name="Takashina T."/>
        </authorList>
    </citation>
    <scope>NUCLEOTIDE SEQUENCE</scope>
    <source>
        <strain evidence="3 5">IC-006</strain>
        <strain evidence="4">IC-007</strain>
    </source>
</reference>